<feature type="region of interest" description="Disordered" evidence="4">
    <location>
        <begin position="26"/>
        <end position="49"/>
    </location>
</feature>
<dbReference type="InterPro" id="IPR018976">
    <property type="entry name" value="Imelysin-like"/>
</dbReference>
<dbReference type="PANTHER" id="PTHR39192:SF1">
    <property type="entry name" value="IRON UPTAKE SYSTEM COMPONENT EFEO"/>
    <property type="match status" value="1"/>
</dbReference>
<comment type="subcellular location">
    <subcellularLocation>
        <location evidence="1">Cell envelope</location>
    </subcellularLocation>
</comment>
<protein>
    <submittedName>
        <fullName evidence="7">Imelysin</fullName>
    </submittedName>
</protein>
<dbReference type="NCBIfam" id="NF007697">
    <property type="entry name" value="PRK10378.1"/>
    <property type="match status" value="1"/>
</dbReference>
<dbReference type="InterPro" id="IPR034981">
    <property type="entry name" value="Imelysin-like_EfeO/Algp7"/>
</dbReference>
<dbReference type="Gene3D" id="1.20.1420.20">
    <property type="entry name" value="M75 peptidase, HXXE motif"/>
    <property type="match status" value="1"/>
</dbReference>
<feature type="signal peptide" evidence="5">
    <location>
        <begin position="1"/>
        <end position="26"/>
    </location>
</feature>
<gene>
    <name evidence="7" type="ORF">EDC25_11219</name>
</gene>
<dbReference type="InterPro" id="IPR053377">
    <property type="entry name" value="Iron_uptake_EfeM/EfeO"/>
</dbReference>
<keyword evidence="8" id="KW-1185">Reference proteome</keyword>
<dbReference type="InterPro" id="IPR038352">
    <property type="entry name" value="Imelysin_sf"/>
</dbReference>
<dbReference type="EMBL" id="SMAF01000012">
    <property type="protein sequence ID" value="TCS97538.1"/>
    <property type="molecule type" value="Genomic_DNA"/>
</dbReference>
<dbReference type="PANTHER" id="PTHR39192">
    <property type="entry name" value="IRON UPTAKE SYSTEM COMPONENT EFEO"/>
    <property type="match status" value="1"/>
</dbReference>
<evidence type="ECO:0000259" key="6">
    <source>
        <dbReference type="Pfam" id="PF09375"/>
    </source>
</evidence>
<feature type="chain" id="PRO_5030100296" evidence="5">
    <location>
        <begin position="27"/>
        <end position="294"/>
    </location>
</feature>
<dbReference type="NCBIfam" id="NF041757">
    <property type="entry name" value="EfeO"/>
    <property type="match status" value="1"/>
</dbReference>
<dbReference type="Pfam" id="PF09375">
    <property type="entry name" value="Peptidase_M75"/>
    <property type="match status" value="1"/>
</dbReference>
<dbReference type="CDD" id="cd14656">
    <property type="entry name" value="Imelysin-like_EfeO"/>
    <property type="match status" value="1"/>
</dbReference>
<dbReference type="RefSeq" id="WP_123523009.1">
    <property type="nucleotide sequence ID" value="NZ_JBHLWF010000014.1"/>
</dbReference>
<comment type="caution">
    <text evidence="7">The sequence shown here is derived from an EMBL/GenBank/DDBJ whole genome shotgun (WGS) entry which is preliminary data.</text>
</comment>
<dbReference type="AlphaFoldDB" id="A0A4S3KWA2"/>
<evidence type="ECO:0000313" key="7">
    <source>
        <dbReference type="EMBL" id="TCS97538.1"/>
    </source>
</evidence>
<dbReference type="OrthoDB" id="7348379at2"/>
<dbReference type="GO" id="GO:0030313">
    <property type="term" value="C:cell envelope"/>
    <property type="evidence" value="ECO:0007669"/>
    <property type="project" value="UniProtKB-SubCell"/>
</dbReference>
<dbReference type="InterPro" id="IPR050894">
    <property type="entry name" value="EfeM/EfeO_iron_uptake"/>
</dbReference>
<proteinExistence type="inferred from homology"/>
<comment type="similarity">
    <text evidence="2">Belongs to the EfeM/EfeO family.</text>
</comment>
<dbReference type="PROSITE" id="PS51257">
    <property type="entry name" value="PROKAR_LIPOPROTEIN"/>
    <property type="match status" value="1"/>
</dbReference>
<evidence type="ECO:0000256" key="3">
    <source>
        <dbReference type="ARBA" id="ARBA00022729"/>
    </source>
</evidence>
<name>A0A4S3KWA2_9GAMM</name>
<keyword evidence="3 5" id="KW-0732">Signal</keyword>
<evidence type="ECO:0000256" key="2">
    <source>
        <dbReference type="ARBA" id="ARBA00005989"/>
    </source>
</evidence>
<organism evidence="7 8">
    <name type="scientific">Pseudofulvimonas gallinarii</name>
    <dbReference type="NCBI Taxonomy" id="634155"/>
    <lineage>
        <taxon>Bacteria</taxon>
        <taxon>Pseudomonadati</taxon>
        <taxon>Pseudomonadota</taxon>
        <taxon>Gammaproteobacteria</taxon>
        <taxon>Lysobacterales</taxon>
        <taxon>Rhodanobacteraceae</taxon>
        <taxon>Pseudofulvimonas</taxon>
    </lineage>
</organism>
<dbReference type="Proteomes" id="UP000294599">
    <property type="component" value="Unassembled WGS sequence"/>
</dbReference>
<sequence>MGNIGSRTVALGVLACILAACQPQQGATPAADPAPSPSPVDAGSATPSPSYTEEVEAYRAWVQEQVAQLQIDVQAFAAAIRAGRIDDARRLYAGSRQGWERIEPVAELFPDLDRRMDARADDFKLAEADPEFSGWHRLEHAMFTLQTLEGMAPFAAQLVADAAELQARLPDMDLPPSAVVGGAAELVEEVAAGKISGEENRYAGTDLWDIQANMEGARRIVELFRARIAERDAGLLAGIEEGFEEVDGILAAYRSGDGWAHYSALNDRDRNSLRGVVNHLAEQLALLRGTLHLD</sequence>
<evidence type="ECO:0000256" key="4">
    <source>
        <dbReference type="SAM" id="MobiDB-lite"/>
    </source>
</evidence>
<feature type="domain" description="Imelysin-like" evidence="6">
    <location>
        <begin position="56"/>
        <end position="286"/>
    </location>
</feature>
<evidence type="ECO:0000313" key="8">
    <source>
        <dbReference type="Proteomes" id="UP000294599"/>
    </source>
</evidence>
<evidence type="ECO:0000256" key="5">
    <source>
        <dbReference type="SAM" id="SignalP"/>
    </source>
</evidence>
<reference evidence="7 8" key="1">
    <citation type="submission" date="2019-03" db="EMBL/GenBank/DDBJ databases">
        <title>Genomic Encyclopedia of Type Strains, Phase IV (KMG-IV): sequencing the most valuable type-strain genomes for metagenomic binning, comparative biology and taxonomic classification.</title>
        <authorList>
            <person name="Goeker M."/>
        </authorList>
    </citation>
    <scope>NUCLEOTIDE SEQUENCE [LARGE SCALE GENOMIC DNA]</scope>
    <source>
        <strain evidence="7 8">DSM 21944</strain>
    </source>
</reference>
<accession>A0A4S3KWA2</accession>
<evidence type="ECO:0000256" key="1">
    <source>
        <dbReference type="ARBA" id="ARBA00004196"/>
    </source>
</evidence>